<dbReference type="GO" id="GO:0005737">
    <property type="term" value="C:cytoplasm"/>
    <property type="evidence" value="ECO:0007669"/>
    <property type="project" value="TreeGrafter"/>
</dbReference>
<dbReference type="GO" id="GO:0008270">
    <property type="term" value="F:zinc ion binding"/>
    <property type="evidence" value="ECO:0007669"/>
    <property type="project" value="TreeGrafter"/>
</dbReference>
<keyword evidence="6" id="KW-0378">Hydrolase</keyword>
<dbReference type="Proteomes" id="UP001195483">
    <property type="component" value="Unassembled WGS sequence"/>
</dbReference>
<evidence type="ECO:0000313" key="10">
    <source>
        <dbReference type="EMBL" id="KAK3596138.1"/>
    </source>
</evidence>
<dbReference type="NCBIfam" id="NF006825">
    <property type="entry name" value="PRK09347.1-2"/>
    <property type="match status" value="1"/>
</dbReference>
<reference evidence="10" key="3">
    <citation type="submission" date="2023-05" db="EMBL/GenBank/DDBJ databases">
        <authorList>
            <person name="Smith C.H."/>
        </authorList>
    </citation>
    <scope>NUCLEOTIDE SEQUENCE</scope>
    <source>
        <strain evidence="10">CHS0354</strain>
        <tissue evidence="10">Mantle</tissue>
    </source>
</reference>
<evidence type="ECO:0000256" key="1">
    <source>
        <dbReference type="ARBA" id="ARBA00001052"/>
    </source>
</evidence>
<dbReference type="GO" id="GO:0005525">
    <property type="term" value="F:GTP binding"/>
    <property type="evidence" value="ECO:0007669"/>
    <property type="project" value="TreeGrafter"/>
</dbReference>
<dbReference type="PANTHER" id="PTHR11109">
    <property type="entry name" value="GTP CYCLOHYDROLASE I"/>
    <property type="match status" value="1"/>
</dbReference>
<evidence type="ECO:0000256" key="3">
    <source>
        <dbReference type="ARBA" id="ARBA00008085"/>
    </source>
</evidence>
<proteinExistence type="inferred from homology"/>
<evidence type="ECO:0000256" key="4">
    <source>
        <dbReference type="ARBA" id="ARBA00012715"/>
    </source>
</evidence>
<evidence type="ECO:0000256" key="8">
    <source>
        <dbReference type="ARBA" id="ARBA00030854"/>
    </source>
</evidence>
<comment type="catalytic activity">
    <reaction evidence="1">
        <text>GTP + H2O = 7,8-dihydroneopterin 3'-triphosphate + formate + H(+)</text>
        <dbReference type="Rhea" id="RHEA:17473"/>
        <dbReference type="ChEBI" id="CHEBI:15377"/>
        <dbReference type="ChEBI" id="CHEBI:15378"/>
        <dbReference type="ChEBI" id="CHEBI:15740"/>
        <dbReference type="ChEBI" id="CHEBI:37565"/>
        <dbReference type="ChEBI" id="CHEBI:58462"/>
        <dbReference type="EC" id="3.5.4.16"/>
    </reaction>
</comment>
<dbReference type="PANTHER" id="PTHR11109:SF7">
    <property type="entry name" value="GTP CYCLOHYDROLASE 1"/>
    <property type="match status" value="1"/>
</dbReference>
<evidence type="ECO:0000256" key="7">
    <source>
        <dbReference type="ARBA" id="ARBA00023007"/>
    </source>
</evidence>
<dbReference type="Pfam" id="PF01227">
    <property type="entry name" value="GTP_cyclohydroI"/>
    <property type="match status" value="1"/>
</dbReference>
<accession>A0AAE0SRC1</accession>
<dbReference type="NCBIfam" id="TIGR00277">
    <property type="entry name" value="HDIG"/>
    <property type="match status" value="1"/>
</dbReference>
<protein>
    <recommendedName>
        <fullName evidence="5">GTP cyclohydrolase 1</fullName>
        <ecNumber evidence="4">3.5.4.16</ecNumber>
    </recommendedName>
    <alternativeName>
        <fullName evidence="8">GTP cyclohydrolase I</fullName>
    </alternativeName>
</protein>
<reference evidence="10" key="1">
    <citation type="journal article" date="2021" name="Genome Biol. Evol.">
        <title>A High-Quality Reference Genome for a Parasitic Bivalve with Doubly Uniparental Inheritance (Bivalvia: Unionida).</title>
        <authorList>
            <person name="Smith C.H."/>
        </authorList>
    </citation>
    <scope>NUCLEOTIDE SEQUENCE</scope>
    <source>
        <strain evidence="10">CHS0354</strain>
    </source>
</reference>
<gene>
    <name evidence="10" type="ORF">CHS0354_027408</name>
</gene>
<dbReference type="InterPro" id="IPR018234">
    <property type="entry name" value="GTP_CycHdrlase_I_CS"/>
</dbReference>
<dbReference type="Gene3D" id="3.30.1130.10">
    <property type="match status" value="1"/>
</dbReference>
<evidence type="ECO:0000256" key="5">
    <source>
        <dbReference type="ARBA" id="ARBA00017272"/>
    </source>
</evidence>
<reference evidence="10" key="2">
    <citation type="journal article" date="2021" name="Genome Biol. Evol.">
        <title>Developing a high-quality reference genome for a parasitic bivalve with doubly uniparental inheritance (Bivalvia: Unionida).</title>
        <authorList>
            <person name="Smith C.H."/>
        </authorList>
    </citation>
    <scope>NUCLEOTIDE SEQUENCE</scope>
    <source>
        <strain evidence="10">CHS0354</strain>
        <tissue evidence="10">Mantle</tissue>
    </source>
</reference>
<dbReference type="GO" id="GO:0046654">
    <property type="term" value="P:tetrahydrofolate biosynthetic process"/>
    <property type="evidence" value="ECO:0007669"/>
    <property type="project" value="InterPro"/>
</dbReference>
<dbReference type="SUPFAM" id="SSF55620">
    <property type="entry name" value="Tetrahydrobiopterin biosynthesis enzymes-like"/>
    <property type="match status" value="1"/>
</dbReference>
<evidence type="ECO:0000256" key="6">
    <source>
        <dbReference type="ARBA" id="ARBA00022801"/>
    </source>
</evidence>
<comment type="pathway">
    <text evidence="2">Cofactor biosynthesis; 7,8-dihydroneopterin triphosphate biosynthesis; 7,8-dihydroneopterin triphosphate from GTP: step 1/1.</text>
</comment>
<comment type="caution">
    <text evidence="10">The sequence shown here is derived from an EMBL/GenBank/DDBJ whole genome shotgun (WGS) entry which is preliminary data.</text>
</comment>
<keyword evidence="7" id="KW-0783">Tetrahydrobiopterin biosynthesis</keyword>
<dbReference type="EC" id="3.5.4.16" evidence="4"/>
<dbReference type="GO" id="GO:0003934">
    <property type="term" value="F:GTP cyclohydrolase I activity"/>
    <property type="evidence" value="ECO:0007669"/>
    <property type="project" value="UniProtKB-EC"/>
</dbReference>
<dbReference type="EMBL" id="JAEAOA010001653">
    <property type="protein sequence ID" value="KAK3596138.1"/>
    <property type="molecule type" value="Genomic_DNA"/>
</dbReference>
<evidence type="ECO:0000313" key="11">
    <source>
        <dbReference type="Proteomes" id="UP001195483"/>
    </source>
</evidence>
<comment type="similarity">
    <text evidence="3">Belongs to the GTP cyclohydrolase I family.</text>
</comment>
<dbReference type="GO" id="GO:0006729">
    <property type="term" value="P:tetrahydrobiopterin biosynthetic process"/>
    <property type="evidence" value="ECO:0007669"/>
    <property type="project" value="UniProtKB-KW"/>
</dbReference>
<dbReference type="InterPro" id="IPR043133">
    <property type="entry name" value="GTP-CH-I_C/QueF"/>
</dbReference>
<evidence type="ECO:0000259" key="9">
    <source>
        <dbReference type="Pfam" id="PF01227"/>
    </source>
</evidence>
<dbReference type="PROSITE" id="PS00859">
    <property type="entry name" value="GTP_CYCLOHYDROL_1_1"/>
    <property type="match status" value="1"/>
</dbReference>
<organism evidence="10 11">
    <name type="scientific">Potamilus streckersoni</name>
    <dbReference type="NCBI Taxonomy" id="2493646"/>
    <lineage>
        <taxon>Eukaryota</taxon>
        <taxon>Metazoa</taxon>
        <taxon>Spiralia</taxon>
        <taxon>Lophotrochozoa</taxon>
        <taxon>Mollusca</taxon>
        <taxon>Bivalvia</taxon>
        <taxon>Autobranchia</taxon>
        <taxon>Heteroconchia</taxon>
        <taxon>Palaeoheterodonta</taxon>
        <taxon>Unionida</taxon>
        <taxon>Unionoidea</taxon>
        <taxon>Unionidae</taxon>
        <taxon>Ambleminae</taxon>
        <taxon>Lampsilini</taxon>
        <taxon>Potamilus</taxon>
    </lineage>
</organism>
<dbReference type="SUPFAM" id="SSF109604">
    <property type="entry name" value="HD-domain/PDEase-like"/>
    <property type="match status" value="1"/>
</dbReference>
<feature type="domain" description="GTP cyclohydrolase I" evidence="9">
    <location>
        <begin position="2"/>
        <end position="133"/>
    </location>
</feature>
<dbReference type="AlphaFoldDB" id="A0AAE0SRC1"/>
<dbReference type="FunFam" id="3.30.1130.10:FF:000001">
    <property type="entry name" value="GTP cyclohydrolase 1"/>
    <property type="match status" value="1"/>
</dbReference>
<name>A0AAE0SRC1_9BIVA</name>
<dbReference type="InterPro" id="IPR020602">
    <property type="entry name" value="GTP_CycHdrlase_I_dom"/>
</dbReference>
<keyword evidence="11" id="KW-1185">Reference proteome</keyword>
<sequence>MCSGYALRPEEILNKTFAVSNTEMIVLNNIEFVSMCEHHLLPFRGVCHIGYLPKTCVLGLSKLARLTELYARRLQIQEEMTYQIGSALMKHLNPLGVGVLITAEHMCMSCRGINKQNAVMVTSSMLAGITREKASELIKSRCDFALQRHLVFTATAMEALARHLKQEQDIEFWYVTGLLHDIDWNQTIDCMEKHCGEETMDYLRSHGAAEEVCQTIRSHYTDLNVPRDSLHRKALFACDELSGFIVAAALVRPTKMIGIEPSSVIKKMKDKAFARQVNRDDMQSCEEYFNIPLKEFIAILLPAFERIAPDWQLT</sequence>
<dbReference type="InterPro" id="IPR006675">
    <property type="entry name" value="HDIG_dom"/>
</dbReference>
<dbReference type="InterPro" id="IPR001474">
    <property type="entry name" value="GTP_CycHdrlase_I"/>
</dbReference>
<evidence type="ECO:0000256" key="2">
    <source>
        <dbReference type="ARBA" id="ARBA00005080"/>
    </source>
</evidence>